<evidence type="ECO:0000259" key="10">
    <source>
        <dbReference type="PROSITE" id="PS50887"/>
    </source>
</evidence>
<protein>
    <recommendedName>
        <fullName evidence="4">diguanylate cyclase</fullName>
        <ecNumber evidence="4">2.7.7.65</ecNumber>
    </recommendedName>
</protein>
<sequence length="522" mass="58406">MRKRAQEKINLRKLILLLCVFSVVVTLFNSFYSIYRVQRELIISNTIESNRVYAEKMAEMTDAFIESAMSQLEYSAQYLSTKMDDDTALTTEVDRLRAQTNSFNSVVVVGADGVIVSISPENLRIKGVKLKSERSLQSLKAQRPLITDPFVSPAGNYLTSLSYPIFSADGEYLGYIGGTIYLEKKNILTTLLGQHGYKDGSYLYVVDRHRTLIYHPDKNRIGQVIVTNKAINAVIEGEHGGQDIVNALGIDMLAGYAPVHGSGWGVVAQKPKALTLTLLDEQMWKVFWESIPIGMLTLLLIWISAIYISRPLWQLASAVKAFDNHASTIEELKAIKPWYFEASHLKSSFLKAFNIVSSTIDKLHSDSMTDAMTGLLNRRGLEKAVENLREHNVPFSLLALDIDYFKKVNDTFGHNAGDELLREVAQLMKVQARDLDIVCRSGGEEFMIFLANTDVSQAFEVAERIRKSMETHNFAVVSSITISIGVSHWAGQPESIESVMKEADKALYKAKENGRNRTELGA</sequence>
<evidence type="ECO:0000256" key="2">
    <source>
        <dbReference type="ARBA" id="ARBA00004533"/>
    </source>
</evidence>
<dbReference type="PANTHER" id="PTHR45138">
    <property type="entry name" value="REGULATORY COMPONENTS OF SENSORY TRANSDUCTION SYSTEM"/>
    <property type="match status" value="1"/>
</dbReference>
<dbReference type="Pfam" id="PF02743">
    <property type="entry name" value="dCache_1"/>
    <property type="match status" value="1"/>
</dbReference>
<evidence type="ECO:0000256" key="3">
    <source>
        <dbReference type="ARBA" id="ARBA00004651"/>
    </source>
</evidence>
<comment type="cofactor">
    <cofactor evidence="1">
        <name>Mg(2+)</name>
        <dbReference type="ChEBI" id="CHEBI:18420"/>
    </cofactor>
</comment>
<dbReference type="OrthoDB" id="9812260at2"/>
<evidence type="ECO:0000313" key="12">
    <source>
        <dbReference type="Proteomes" id="UP000037530"/>
    </source>
</evidence>
<proteinExistence type="predicted"/>
<dbReference type="CDD" id="cd12912">
    <property type="entry name" value="PDC2_MCP_like"/>
    <property type="match status" value="1"/>
</dbReference>
<evidence type="ECO:0000256" key="8">
    <source>
        <dbReference type="ARBA" id="ARBA00023136"/>
    </source>
</evidence>
<keyword evidence="7" id="KW-1133">Transmembrane helix</keyword>
<name>A0A0M0I4S8_9VIBR</name>
<dbReference type="PROSITE" id="PS50887">
    <property type="entry name" value="GGDEF"/>
    <property type="match status" value="1"/>
</dbReference>
<keyword evidence="5" id="KW-1003">Cell membrane</keyword>
<dbReference type="EC" id="2.7.7.65" evidence="4"/>
<dbReference type="InterPro" id="IPR050469">
    <property type="entry name" value="Diguanylate_Cyclase"/>
</dbReference>
<comment type="caution">
    <text evidence="11">The sequence shown here is derived from an EMBL/GenBank/DDBJ whole genome shotgun (WGS) entry which is preliminary data.</text>
</comment>
<dbReference type="STRING" id="171383.AKJ31_01750"/>
<dbReference type="InterPro" id="IPR033479">
    <property type="entry name" value="dCache_1"/>
</dbReference>
<gene>
    <name evidence="11" type="ORF">AKJ31_01750</name>
</gene>
<keyword evidence="6" id="KW-0812">Transmembrane</keyword>
<dbReference type="GO" id="GO:0005886">
    <property type="term" value="C:plasma membrane"/>
    <property type="evidence" value="ECO:0007669"/>
    <property type="project" value="UniProtKB-SubCell"/>
</dbReference>
<dbReference type="InterPro" id="IPR029151">
    <property type="entry name" value="Sensor-like_sf"/>
</dbReference>
<dbReference type="Proteomes" id="UP000037530">
    <property type="component" value="Unassembled WGS sequence"/>
</dbReference>
<dbReference type="GO" id="GO:0043709">
    <property type="term" value="P:cell adhesion involved in single-species biofilm formation"/>
    <property type="evidence" value="ECO:0007669"/>
    <property type="project" value="TreeGrafter"/>
</dbReference>
<dbReference type="InterPro" id="IPR000160">
    <property type="entry name" value="GGDEF_dom"/>
</dbReference>
<dbReference type="Gene3D" id="3.30.450.20">
    <property type="entry name" value="PAS domain"/>
    <property type="match status" value="1"/>
</dbReference>
<feature type="domain" description="GGDEF" evidence="10">
    <location>
        <begin position="393"/>
        <end position="522"/>
    </location>
</feature>
<evidence type="ECO:0000256" key="9">
    <source>
        <dbReference type="ARBA" id="ARBA00034247"/>
    </source>
</evidence>
<dbReference type="AlphaFoldDB" id="A0A0M0I4S8"/>
<dbReference type="PATRIC" id="fig|171383.3.peg.363"/>
<dbReference type="CDD" id="cd12914">
    <property type="entry name" value="PDC1_DGC_like"/>
    <property type="match status" value="1"/>
</dbReference>
<dbReference type="CDD" id="cd01949">
    <property type="entry name" value="GGDEF"/>
    <property type="match status" value="1"/>
</dbReference>
<dbReference type="NCBIfam" id="TIGR00254">
    <property type="entry name" value="GGDEF"/>
    <property type="match status" value="1"/>
</dbReference>
<accession>A0A0M0I4S8</accession>
<dbReference type="FunFam" id="3.30.70.270:FF:000001">
    <property type="entry name" value="Diguanylate cyclase domain protein"/>
    <property type="match status" value="1"/>
</dbReference>
<dbReference type="Gene3D" id="3.30.70.270">
    <property type="match status" value="1"/>
</dbReference>
<evidence type="ECO:0000256" key="1">
    <source>
        <dbReference type="ARBA" id="ARBA00001946"/>
    </source>
</evidence>
<organism evidence="11 12">
    <name type="scientific">Vibrio hepatarius</name>
    <dbReference type="NCBI Taxonomy" id="171383"/>
    <lineage>
        <taxon>Bacteria</taxon>
        <taxon>Pseudomonadati</taxon>
        <taxon>Pseudomonadota</taxon>
        <taxon>Gammaproteobacteria</taxon>
        <taxon>Vibrionales</taxon>
        <taxon>Vibrionaceae</taxon>
        <taxon>Vibrio</taxon>
        <taxon>Vibrio oreintalis group</taxon>
    </lineage>
</organism>
<dbReference type="RefSeq" id="WP_053407365.1">
    <property type="nucleotide sequence ID" value="NZ_LHPI01000001.1"/>
</dbReference>
<dbReference type="InterPro" id="IPR043128">
    <property type="entry name" value="Rev_trsase/Diguanyl_cyclase"/>
</dbReference>
<dbReference type="SMART" id="SM00267">
    <property type="entry name" value="GGDEF"/>
    <property type="match status" value="1"/>
</dbReference>
<dbReference type="GO" id="GO:1902201">
    <property type="term" value="P:negative regulation of bacterial-type flagellum-dependent cell motility"/>
    <property type="evidence" value="ECO:0007669"/>
    <property type="project" value="TreeGrafter"/>
</dbReference>
<dbReference type="InterPro" id="IPR029787">
    <property type="entry name" value="Nucleotide_cyclase"/>
</dbReference>
<comment type="catalytic activity">
    <reaction evidence="9">
        <text>2 GTP = 3',3'-c-di-GMP + 2 diphosphate</text>
        <dbReference type="Rhea" id="RHEA:24898"/>
        <dbReference type="ChEBI" id="CHEBI:33019"/>
        <dbReference type="ChEBI" id="CHEBI:37565"/>
        <dbReference type="ChEBI" id="CHEBI:58805"/>
        <dbReference type="EC" id="2.7.7.65"/>
    </reaction>
</comment>
<dbReference type="SUPFAM" id="SSF55073">
    <property type="entry name" value="Nucleotide cyclase"/>
    <property type="match status" value="1"/>
</dbReference>
<evidence type="ECO:0000256" key="5">
    <source>
        <dbReference type="ARBA" id="ARBA00022475"/>
    </source>
</evidence>
<dbReference type="GO" id="GO:0052621">
    <property type="term" value="F:diguanylate cyclase activity"/>
    <property type="evidence" value="ECO:0007669"/>
    <property type="project" value="UniProtKB-EC"/>
</dbReference>
<evidence type="ECO:0000256" key="6">
    <source>
        <dbReference type="ARBA" id="ARBA00022692"/>
    </source>
</evidence>
<keyword evidence="8" id="KW-0472">Membrane</keyword>
<dbReference type="Pfam" id="PF00990">
    <property type="entry name" value="GGDEF"/>
    <property type="match status" value="1"/>
</dbReference>
<evidence type="ECO:0000256" key="4">
    <source>
        <dbReference type="ARBA" id="ARBA00012528"/>
    </source>
</evidence>
<evidence type="ECO:0000256" key="7">
    <source>
        <dbReference type="ARBA" id="ARBA00022989"/>
    </source>
</evidence>
<dbReference type="SUPFAM" id="SSF103190">
    <property type="entry name" value="Sensory domain-like"/>
    <property type="match status" value="2"/>
</dbReference>
<comment type="subcellular location">
    <subcellularLocation>
        <location evidence="2">Cell inner membrane</location>
    </subcellularLocation>
    <subcellularLocation>
        <location evidence="3">Cell membrane</location>
        <topology evidence="3">Multi-pass membrane protein</topology>
    </subcellularLocation>
</comment>
<reference evidence="12" key="1">
    <citation type="submission" date="2015-08" db="EMBL/GenBank/DDBJ databases">
        <title>Vibrio galatheae sp. nov., a novel member of the Vibrionaceae family isolated from the Solomon Islands.</title>
        <authorList>
            <person name="Giubergia S."/>
            <person name="Machado H."/>
            <person name="Mateiu R.V."/>
            <person name="Gram L."/>
        </authorList>
    </citation>
    <scope>NUCLEOTIDE SEQUENCE [LARGE SCALE GENOMIC DNA]</scope>
    <source>
        <strain evidence="12">DSM 19134</strain>
    </source>
</reference>
<dbReference type="PANTHER" id="PTHR45138:SF9">
    <property type="entry name" value="DIGUANYLATE CYCLASE DGCM-RELATED"/>
    <property type="match status" value="1"/>
</dbReference>
<dbReference type="EMBL" id="LHPI01000001">
    <property type="protein sequence ID" value="KOO09112.1"/>
    <property type="molecule type" value="Genomic_DNA"/>
</dbReference>
<evidence type="ECO:0000313" key="11">
    <source>
        <dbReference type="EMBL" id="KOO09112.1"/>
    </source>
</evidence>
<keyword evidence="12" id="KW-1185">Reference proteome</keyword>